<sequence length="599" mass="65188">MIAFLGSQGLPTGTMIDSWKVVASLGSGGFGAVQKVEKNGRLYALKIALLPEGSPDEKKTHARTLRELLCLLLMDHPNIVRVVAHGRWPDETGGHLYLVLEYVEGWTLAHWIERIHPTALEIIRVFVKTAAAISYMHSRGVFHRDLKLTNVLIRKSNGEPVIIDFGAADFAQAPELTDAGLPPGTERYRAPEANRWWYANKKKPKARYDFRVTDELFAFGVMLHDALTDPRPTEDRQRSAINSILVAPRDPQARNPRIPDALASLVRRLLAKDPAKRSENFEAVRRELAELLEHQGAEYRVSIHSPSAQVSESERAEGSPRPLPSVDSSAKLRWRWRKWLVVGGAVGAAALAAVAASTLGWDRPEEFAAAAPPAHSPSSTNPESPPPASVPAKAPATETAPGATVTVSIQKESNVKMQKGALTPQKPPKFANEAERLKWCKAIGLGTVLAVNAGCPGAQVKPERGDCPADAVKAMEEHGLRWRDQVVFTLGSDIKKGMLSPPLKSGRVEATVVQRGSGSMGTPNLPLGTRLFGELWILKEDPASARLRFYRAQLPNGPEFPVCIVSGSHGHLAIMEREPNGAIRTGPAPTGTVILDSWP</sequence>
<evidence type="ECO:0000256" key="1">
    <source>
        <dbReference type="ARBA" id="ARBA00010886"/>
    </source>
</evidence>
<evidence type="ECO:0000256" key="7">
    <source>
        <dbReference type="PROSITE-ProRule" id="PRU10141"/>
    </source>
</evidence>
<dbReference type="InterPro" id="IPR017441">
    <property type="entry name" value="Protein_kinase_ATP_BS"/>
</dbReference>
<dbReference type="InterPro" id="IPR000719">
    <property type="entry name" value="Prot_kinase_dom"/>
</dbReference>
<evidence type="ECO:0000256" key="2">
    <source>
        <dbReference type="ARBA" id="ARBA00012513"/>
    </source>
</evidence>
<evidence type="ECO:0000256" key="3">
    <source>
        <dbReference type="ARBA" id="ARBA00022679"/>
    </source>
</evidence>
<dbReference type="EC" id="2.7.11.1" evidence="2"/>
<keyword evidence="6 7" id="KW-0067">ATP-binding</keyword>
<gene>
    <name evidence="10" type="ORF">SYV04_25395</name>
</gene>
<keyword evidence="11" id="KW-1185">Reference proteome</keyword>
<feature type="binding site" evidence="7">
    <location>
        <position position="46"/>
    </location>
    <ligand>
        <name>ATP</name>
        <dbReference type="ChEBI" id="CHEBI:30616"/>
    </ligand>
</feature>
<protein>
    <recommendedName>
        <fullName evidence="2">non-specific serine/threonine protein kinase</fullName>
        <ecNumber evidence="2">2.7.11.1</ecNumber>
    </recommendedName>
</protein>
<comment type="caution">
    <text evidence="10">The sequence shown here is derived from an EMBL/GenBank/DDBJ whole genome shotgun (WGS) entry which is preliminary data.</text>
</comment>
<dbReference type="PROSITE" id="PS50011">
    <property type="entry name" value="PROTEIN_KINASE_DOM"/>
    <property type="match status" value="1"/>
</dbReference>
<dbReference type="CDD" id="cd14014">
    <property type="entry name" value="STKc_PknB_like"/>
    <property type="match status" value="1"/>
</dbReference>
<dbReference type="InterPro" id="IPR050660">
    <property type="entry name" value="NEK_Ser/Thr_kinase"/>
</dbReference>
<keyword evidence="4 7" id="KW-0547">Nucleotide-binding</keyword>
<dbReference type="Gene3D" id="1.10.510.10">
    <property type="entry name" value="Transferase(Phosphotransferase) domain 1"/>
    <property type="match status" value="1"/>
</dbReference>
<dbReference type="InterPro" id="IPR008271">
    <property type="entry name" value="Ser/Thr_kinase_AS"/>
</dbReference>
<organism evidence="10 11">
    <name type="scientific">Hyalangium rubrum</name>
    <dbReference type="NCBI Taxonomy" id="3103134"/>
    <lineage>
        <taxon>Bacteria</taxon>
        <taxon>Pseudomonadati</taxon>
        <taxon>Myxococcota</taxon>
        <taxon>Myxococcia</taxon>
        <taxon>Myxococcales</taxon>
        <taxon>Cystobacterineae</taxon>
        <taxon>Archangiaceae</taxon>
        <taxon>Hyalangium</taxon>
    </lineage>
</organism>
<dbReference type="SUPFAM" id="SSF56112">
    <property type="entry name" value="Protein kinase-like (PK-like)"/>
    <property type="match status" value="1"/>
</dbReference>
<dbReference type="Proteomes" id="UP001291309">
    <property type="component" value="Unassembled WGS sequence"/>
</dbReference>
<evidence type="ECO:0000313" key="10">
    <source>
        <dbReference type="EMBL" id="MDY7229754.1"/>
    </source>
</evidence>
<dbReference type="GO" id="GO:0004674">
    <property type="term" value="F:protein serine/threonine kinase activity"/>
    <property type="evidence" value="ECO:0007669"/>
    <property type="project" value="UniProtKB-EC"/>
</dbReference>
<evidence type="ECO:0000256" key="6">
    <source>
        <dbReference type="ARBA" id="ARBA00022840"/>
    </source>
</evidence>
<dbReference type="Gene3D" id="3.30.200.20">
    <property type="entry name" value="Phosphorylase Kinase, domain 1"/>
    <property type="match status" value="1"/>
</dbReference>
<comment type="similarity">
    <text evidence="1">Belongs to the protein kinase superfamily. NEK Ser/Thr protein kinase family. NIMA subfamily.</text>
</comment>
<dbReference type="EMBL" id="JAXIVS010000009">
    <property type="protein sequence ID" value="MDY7229754.1"/>
    <property type="molecule type" value="Genomic_DNA"/>
</dbReference>
<reference evidence="10 11" key="1">
    <citation type="submission" date="2023-12" db="EMBL/GenBank/DDBJ databases">
        <title>the genome sequence of Hyalangium sp. s54d21.</title>
        <authorList>
            <person name="Zhang X."/>
        </authorList>
    </citation>
    <scope>NUCLEOTIDE SEQUENCE [LARGE SCALE GENOMIC DNA]</scope>
    <source>
        <strain evidence="11">s54d21</strain>
    </source>
</reference>
<proteinExistence type="inferred from homology"/>
<dbReference type="InterPro" id="IPR011009">
    <property type="entry name" value="Kinase-like_dom_sf"/>
</dbReference>
<dbReference type="Pfam" id="PF00069">
    <property type="entry name" value="Pkinase"/>
    <property type="match status" value="1"/>
</dbReference>
<evidence type="ECO:0000256" key="8">
    <source>
        <dbReference type="SAM" id="MobiDB-lite"/>
    </source>
</evidence>
<keyword evidence="3 10" id="KW-0808">Transferase</keyword>
<dbReference type="PROSITE" id="PS00108">
    <property type="entry name" value="PROTEIN_KINASE_ST"/>
    <property type="match status" value="1"/>
</dbReference>
<evidence type="ECO:0000256" key="5">
    <source>
        <dbReference type="ARBA" id="ARBA00022777"/>
    </source>
</evidence>
<dbReference type="SMART" id="SM00220">
    <property type="entry name" value="S_TKc"/>
    <property type="match status" value="1"/>
</dbReference>
<evidence type="ECO:0000256" key="4">
    <source>
        <dbReference type="ARBA" id="ARBA00022741"/>
    </source>
</evidence>
<name>A0ABU5HA68_9BACT</name>
<dbReference type="PROSITE" id="PS00107">
    <property type="entry name" value="PROTEIN_KINASE_ATP"/>
    <property type="match status" value="1"/>
</dbReference>
<feature type="domain" description="Protein kinase" evidence="9">
    <location>
        <begin position="19"/>
        <end position="292"/>
    </location>
</feature>
<dbReference type="PANTHER" id="PTHR43671:SF13">
    <property type="entry name" value="SERINE_THREONINE-PROTEIN KINASE NEK2"/>
    <property type="match status" value="1"/>
</dbReference>
<accession>A0ABU5HA68</accession>
<dbReference type="PANTHER" id="PTHR43671">
    <property type="entry name" value="SERINE/THREONINE-PROTEIN KINASE NEK"/>
    <property type="match status" value="1"/>
</dbReference>
<feature type="region of interest" description="Disordered" evidence="8">
    <location>
        <begin position="302"/>
        <end position="327"/>
    </location>
</feature>
<feature type="compositionally biased region" description="Low complexity" evidence="8">
    <location>
        <begin position="369"/>
        <end position="382"/>
    </location>
</feature>
<feature type="region of interest" description="Disordered" evidence="8">
    <location>
        <begin position="369"/>
        <end position="403"/>
    </location>
</feature>
<keyword evidence="5 10" id="KW-0418">Kinase</keyword>
<evidence type="ECO:0000259" key="9">
    <source>
        <dbReference type="PROSITE" id="PS50011"/>
    </source>
</evidence>
<dbReference type="RefSeq" id="WP_321548476.1">
    <property type="nucleotide sequence ID" value="NZ_JAXIVS010000009.1"/>
</dbReference>
<evidence type="ECO:0000313" key="11">
    <source>
        <dbReference type="Proteomes" id="UP001291309"/>
    </source>
</evidence>